<evidence type="ECO:0000256" key="7">
    <source>
        <dbReference type="ARBA" id="ARBA00022679"/>
    </source>
</evidence>
<dbReference type="SUPFAM" id="SSF55729">
    <property type="entry name" value="Acyl-CoA N-acyltransferases (Nat)"/>
    <property type="match status" value="1"/>
</dbReference>
<dbReference type="GO" id="GO:0010485">
    <property type="term" value="F:histone H4 acetyltransferase activity"/>
    <property type="evidence" value="ECO:0007669"/>
    <property type="project" value="InterPro"/>
</dbReference>
<sequence>MLRYQSDSSSTETSTENTYVIDFSYALDLADLSLERCFKLVESTSRSDYHASSRGWRPGQKRTEMRQTELRYLTVKRRSNAENDSTGQKDEGCEGDMDFQGFLSFMVTHEDGFAVIYVYEIHLTESARGKGLGQHLFSIVEKVAEQLGPAIEKVMLTCFVANTSAVQFYHRLGFDVDGSSPRARKIRGKLISPDYVILSKLMKQANDTRT</sequence>
<reference evidence="14" key="2">
    <citation type="submission" date="2020-04" db="EMBL/GenBank/DDBJ databases">
        <authorList>
            <consortium name="NCBI Genome Project"/>
        </authorList>
    </citation>
    <scope>NUCLEOTIDE SEQUENCE</scope>
    <source>
        <strain evidence="14">CBS 342.82</strain>
    </source>
</reference>
<evidence type="ECO:0000256" key="11">
    <source>
        <dbReference type="ARBA" id="ARBA00049524"/>
    </source>
</evidence>
<evidence type="ECO:0000256" key="5">
    <source>
        <dbReference type="ARBA" id="ARBA00015043"/>
    </source>
</evidence>
<dbReference type="Gene3D" id="3.40.630.30">
    <property type="match status" value="1"/>
</dbReference>
<dbReference type="Proteomes" id="UP000504637">
    <property type="component" value="Unplaced"/>
</dbReference>
<dbReference type="CDD" id="cd04301">
    <property type="entry name" value="NAT_SF"/>
    <property type="match status" value="1"/>
</dbReference>
<dbReference type="InterPro" id="IPR016181">
    <property type="entry name" value="Acyl_CoA_acyltransferase"/>
</dbReference>
<proteinExistence type="inferred from homology"/>
<organism evidence="14">
    <name type="scientific">Dissoconium aciculare CBS 342.82</name>
    <dbReference type="NCBI Taxonomy" id="1314786"/>
    <lineage>
        <taxon>Eukaryota</taxon>
        <taxon>Fungi</taxon>
        <taxon>Dikarya</taxon>
        <taxon>Ascomycota</taxon>
        <taxon>Pezizomycotina</taxon>
        <taxon>Dothideomycetes</taxon>
        <taxon>Dothideomycetidae</taxon>
        <taxon>Mycosphaerellales</taxon>
        <taxon>Dissoconiaceae</taxon>
        <taxon>Dissoconium</taxon>
    </lineage>
</organism>
<name>A0A6J3MIK6_9PEZI</name>
<dbReference type="InterPro" id="IPR039949">
    <property type="entry name" value="NAA40"/>
</dbReference>
<evidence type="ECO:0000256" key="10">
    <source>
        <dbReference type="ARBA" id="ARBA00047821"/>
    </source>
</evidence>
<comment type="catalytic activity">
    <reaction evidence="10">
        <text>N-terminal L-seryl-[histone H2A] + acetyl-CoA = N-terminal N(alpha)-acetyl-L-seryl-[histone H2A] + CoA + H(+)</text>
        <dbReference type="Rhea" id="RHEA:50600"/>
        <dbReference type="Rhea" id="RHEA-COMP:12742"/>
        <dbReference type="Rhea" id="RHEA-COMP:12744"/>
        <dbReference type="ChEBI" id="CHEBI:15378"/>
        <dbReference type="ChEBI" id="CHEBI:57287"/>
        <dbReference type="ChEBI" id="CHEBI:57288"/>
        <dbReference type="ChEBI" id="CHEBI:64738"/>
        <dbReference type="ChEBI" id="CHEBI:83690"/>
        <dbReference type="EC" id="2.3.1.257"/>
    </reaction>
</comment>
<evidence type="ECO:0000256" key="3">
    <source>
        <dbReference type="ARBA" id="ARBA00008870"/>
    </source>
</evidence>
<evidence type="ECO:0000259" key="12">
    <source>
        <dbReference type="PROSITE" id="PS51186"/>
    </source>
</evidence>
<dbReference type="GO" id="GO:1990189">
    <property type="term" value="F:protein N-terminal-serine acetyltransferase activity"/>
    <property type="evidence" value="ECO:0007669"/>
    <property type="project" value="UniProtKB-EC"/>
</dbReference>
<dbReference type="OrthoDB" id="424551at2759"/>
<dbReference type="GO" id="GO:0005737">
    <property type="term" value="C:cytoplasm"/>
    <property type="evidence" value="ECO:0007669"/>
    <property type="project" value="UniProtKB-SubCell"/>
</dbReference>
<evidence type="ECO:0000256" key="8">
    <source>
        <dbReference type="ARBA" id="ARBA00023242"/>
    </source>
</evidence>
<dbReference type="GO" id="GO:0043998">
    <property type="term" value="F:histone H2A acetyltransferase activity"/>
    <property type="evidence" value="ECO:0007669"/>
    <property type="project" value="InterPro"/>
</dbReference>
<feature type="domain" description="N-acetyltransferase" evidence="12">
    <location>
        <begin position="21"/>
        <end position="203"/>
    </location>
</feature>
<reference evidence="14" key="1">
    <citation type="submission" date="2020-01" db="EMBL/GenBank/DDBJ databases">
        <authorList>
            <consortium name="DOE Joint Genome Institute"/>
            <person name="Haridas S."/>
            <person name="Albert R."/>
            <person name="Binder M."/>
            <person name="Bloem J."/>
            <person name="Labutti K."/>
            <person name="Salamov A."/>
            <person name="Andreopoulos B."/>
            <person name="Baker S.E."/>
            <person name="Barry K."/>
            <person name="Bills G."/>
            <person name="Bluhm B.H."/>
            <person name="Cannon C."/>
            <person name="Castanera R."/>
            <person name="Culley D.E."/>
            <person name="Daum C."/>
            <person name="Ezra D."/>
            <person name="Gonzalez J.B."/>
            <person name="Henrissat B."/>
            <person name="Kuo A."/>
            <person name="Liang C."/>
            <person name="Lipzen A."/>
            <person name="Lutzoni F."/>
            <person name="Magnuson J."/>
            <person name="Mondo S."/>
            <person name="Nolan M."/>
            <person name="Ohm R."/>
            <person name="Pangilinan J."/>
            <person name="Park H.-J."/>
            <person name="Ramirez L."/>
            <person name="Alfaro M."/>
            <person name="Sun H."/>
            <person name="Tritt A."/>
            <person name="Yoshinaga Y."/>
            <person name="Zwiers L.-H."/>
            <person name="Turgeon B.G."/>
            <person name="Goodwin S.B."/>
            <person name="Spatafora J.W."/>
            <person name="Crous P.W."/>
            <person name="Grigoriev I.V."/>
        </authorList>
    </citation>
    <scope>NUCLEOTIDE SEQUENCE</scope>
    <source>
        <strain evidence="14">CBS 342.82</strain>
    </source>
</reference>
<dbReference type="PANTHER" id="PTHR20531:SF1">
    <property type="entry name" value="N-ALPHA-ACETYLTRANSFERASE 40"/>
    <property type="match status" value="1"/>
</dbReference>
<keyword evidence="8" id="KW-0539">Nucleus</keyword>
<dbReference type="InterPro" id="IPR000182">
    <property type="entry name" value="GNAT_dom"/>
</dbReference>
<reference evidence="14" key="3">
    <citation type="submission" date="2025-08" db="UniProtKB">
        <authorList>
            <consortium name="RefSeq"/>
        </authorList>
    </citation>
    <scope>IDENTIFICATION</scope>
    <source>
        <strain evidence="14">CBS 342.82</strain>
    </source>
</reference>
<dbReference type="RefSeq" id="XP_033464774.1">
    <property type="nucleotide sequence ID" value="XM_033600776.1"/>
</dbReference>
<evidence type="ECO:0000313" key="14">
    <source>
        <dbReference type="RefSeq" id="XP_033464774.1"/>
    </source>
</evidence>
<keyword evidence="6" id="KW-0963">Cytoplasm</keyword>
<comment type="similarity">
    <text evidence="3">Belongs to the acetyltransferase family. NAA40 subfamily.</text>
</comment>
<dbReference type="Pfam" id="PF00583">
    <property type="entry name" value="Acetyltransf_1"/>
    <property type="match status" value="1"/>
</dbReference>
<evidence type="ECO:0000256" key="9">
    <source>
        <dbReference type="ARBA" id="ARBA00023315"/>
    </source>
</evidence>
<evidence type="ECO:0000256" key="2">
    <source>
        <dbReference type="ARBA" id="ARBA00004496"/>
    </source>
</evidence>
<evidence type="ECO:0000256" key="6">
    <source>
        <dbReference type="ARBA" id="ARBA00022490"/>
    </source>
</evidence>
<dbReference type="GO" id="GO:0005634">
    <property type="term" value="C:nucleus"/>
    <property type="evidence" value="ECO:0007669"/>
    <property type="project" value="UniProtKB-SubCell"/>
</dbReference>
<evidence type="ECO:0000256" key="4">
    <source>
        <dbReference type="ARBA" id="ARBA00012950"/>
    </source>
</evidence>
<dbReference type="PROSITE" id="PS51186">
    <property type="entry name" value="GNAT"/>
    <property type="match status" value="1"/>
</dbReference>
<comment type="catalytic activity">
    <reaction evidence="11">
        <text>N-terminal L-seryl-[histone H4] + acetyl-CoA = N-terminal N(alpha)-acetyl-L-seryl-[histone H4] + CoA + H(+)</text>
        <dbReference type="Rhea" id="RHEA:50596"/>
        <dbReference type="Rhea" id="RHEA-COMP:12740"/>
        <dbReference type="Rhea" id="RHEA-COMP:12743"/>
        <dbReference type="ChEBI" id="CHEBI:15378"/>
        <dbReference type="ChEBI" id="CHEBI:57287"/>
        <dbReference type="ChEBI" id="CHEBI:57288"/>
        <dbReference type="ChEBI" id="CHEBI:64738"/>
        <dbReference type="ChEBI" id="CHEBI:83690"/>
        <dbReference type="EC" id="2.3.1.257"/>
    </reaction>
</comment>
<accession>A0A6J3MIK6</accession>
<keyword evidence="9" id="KW-0012">Acyltransferase</keyword>
<dbReference type="AlphaFoldDB" id="A0A6J3MIK6"/>
<protein>
    <recommendedName>
        <fullName evidence="5">N-alpha-acetyltransferase 40</fullName>
        <ecNumber evidence="4">2.3.1.257</ecNumber>
    </recommendedName>
</protein>
<keyword evidence="7" id="KW-0808">Transferase</keyword>
<keyword evidence="13" id="KW-1185">Reference proteome</keyword>
<dbReference type="EC" id="2.3.1.257" evidence="4"/>
<dbReference type="GeneID" id="54358576"/>
<evidence type="ECO:0000256" key="1">
    <source>
        <dbReference type="ARBA" id="ARBA00004123"/>
    </source>
</evidence>
<comment type="subcellular location">
    <subcellularLocation>
        <location evidence="2">Cytoplasm</location>
    </subcellularLocation>
    <subcellularLocation>
        <location evidence="1">Nucleus</location>
    </subcellularLocation>
</comment>
<gene>
    <name evidence="14" type="ORF">K489DRAFT_311408</name>
</gene>
<evidence type="ECO:0000313" key="13">
    <source>
        <dbReference type="Proteomes" id="UP000504637"/>
    </source>
</evidence>
<dbReference type="PANTHER" id="PTHR20531">
    <property type="entry name" value="N-ALPHA-ACETYLTRANSFERASE 40"/>
    <property type="match status" value="1"/>
</dbReference>